<dbReference type="AlphaFoldDB" id="A6TNB3"/>
<dbReference type="STRING" id="293826.Amet_1485"/>
<gene>
    <name evidence="2" type="ordered locus">Amet_1485</name>
</gene>
<feature type="transmembrane region" description="Helical" evidence="1">
    <location>
        <begin position="6"/>
        <end position="25"/>
    </location>
</feature>
<keyword evidence="1" id="KW-1133">Transmembrane helix</keyword>
<evidence type="ECO:0000313" key="3">
    <source>
        <dbReference type="Proteomes" id="UP000001572"/>
    </source>
</evidence>
<name>A6TNB3_ALKMQ</name>
<dbReference type="EMBL" id="CP000724">
    <property type="protein sequence ID" value="ABR47681.1"/>
    <property type="molecule type" value="Genomic_DNA"/>
</dbReference>
<proteinExistence type="predicted"/>
<dbReference type="KEGG" id="amt:Amet_1485"/>
<reference evidence="3" key="1">
    <citation type="journal article" date="2016" name="Genome Announc.">
        <title>Complete genome sequence of Alkaliphilus metalliredigens strain QYMF, an alkaliphilic and metal-reducing bacterium isolated from borax-contaminated leachate ponds.</title>
        <authorList>
            <person name="Hwang C."/>
            <person name="Copeland A."/>
            <person name="Lucas S."/>
            <person name="Lapidus A."/>
            <person name="Barry K."/>
            <person name="Detter J.C."/>
            <person name="Glavina Del Rio T."/>
            <person name="Hammon N."/>
            <person name="Israni S."/>
            <person name="Dalin E."/>
            <person name="Tice H."/>
            <person name="Pitluck S."/>
            <person name="Chertkov O."/>
            <person name="Brettin T."/>
            <person name="Bruce D."/>
            <person name="Han C."/>
            <person name="Schmutz J."/>
            <person name="Larimer F."/>
            <person name="Land M.L."/>
            <person name="Hauser L."/>
            <person name="Kyrpides N."/>
            <person name="Mikhailova N."/>
            <person name="Ye Q."/>
            <person name="Zhou J."/>
            <person name="Richardson P."/>
            <person name="Fields M.W."/>
        </authorList>
    </citation>
    <scope>NUCLEOTIDE SEQUENCE [LARGE SCALE GENOMIC DNA]</scope>
    <source>
        <strain evidence="3">QYMF</strain>
    </source>
</reference>
<accession>A6TNB3</accession>
<sequence length="130" mass="15340">MNNLLYITSTIVLMGSVLALAIFGIKLLSALGRHSHCLNKQGKVDEIMSQLDDTIKLSVIMINNSMVERLKQSNSFYQQDREEAFYEAKNRIMHMVNEQDVQYLHPYIDNIDEWINNRIEYYVRFLKKHK</sequence>
<protein>
    <submittedName>
        <fullName evidence="2">Uncharacterized protein</fullName>
    </submittedName>
</protein>
<dbReference type="Proteomes" id="UP000001572">
    <property type="component" value="Chromosome"/>
</dbReference>
<dbReference type="RefSeq" id="WP_012062719.1">
    <property type="nucleotide sequence ID" value="NC_009633.1"/>
</dbReference>
<keyword evidence="1" id="KW-0472">Membrane</keyword>
<dbReference type="OrthoDB" id="1954708at2"/>
<keyword evidence="3" id="KW-1185">Reference proteome</keyword>
<evidence type="ECO:0000256" key="1">
    <source>
        <dbReference type="SAM" id="Phobius"/>
    </source>
</evidence>
<keyword evidence="1" id="KW-0812">Transmembrane</keyword>
<dbReference type="HOGENOM" id="CLU_1933574_0_0_9"/>
<evidence type="ECO:0000313" key="2">
    <source>
        <dbReference type="EMBL" id="ABR47681.1"/>
    </source>
</evidence>
<organism evidence="2 3">
    <name type="scientific">Alkaliphilus metalliredigens (strain QYMF)</name>
    <dbReference type="NCBI Taxonomy" id="293826"/>
    <lineage>
        <taxon>Bacteria</taxon>
        <taxon>Bacillati</taxon>
        <taxon>Bacillota</taxon>
        <taxon>Clostridia</taxon>
        <taxon>Peptostreptococcales</taxon>
        <taxon>Natronincolaceae</taxon>
        <taxon>Alkaliphilus</taxon>
    </lineage>
</organism>